<sequence length="940" mass="105754">MLLDRSVFLQVGDLPVISVGSVSTIDENYVVDYEAYGGDESDDHSDAQEDAGLTDYSKYYAVDTSAPLLSSQGKPEASGFTSPIEFAGFFAPSIDFGASVKQEVAHPKNPFAAQTKTLNFVSNQESFPNFFANGGNFPIDYFEEAQRQQQKENQEEDESADSFGPTYISHNIPTNLDAEYSSDVAKVRPKPNKQRKQKQQKKPKKNYDYEDVEKEASTGSDYNYEYQPETPGKYADYNTGKSSSTVSQHPQAPGYYEKLTQAPTATPYQKYSFQPVTEEGFKSKYLDTLISTVAPFNPSYSKVASTAAPVFETQPSENVPSHLKGKNCIRVRKHIPGGEEHGRRKREAMNCYVCEDAESNSKITQCSYAVEPEPINDYSGESQRYSTPSKQPEGFRYKRYSGDEVRDPYEYIKSRTQKAYGESQENKDFEEYKIPDFYSEDILPDKSYSEIQSEAITKNPANCVKEESEGMTCTICKDPKTGGNFEQCSYTSEPKEQKYAFVTEKKYDSDEPTEGSESKPAVQTKVVGSLKNGKDEIKPSEDFKALGLPSTDNSKFSKIEEFKPSEDFKPTEYKPITLASNDKYSKLEEFKPAEDYKANYRGHEKFKLSDEYNPDSKEDVNSKKEPYNPQEGFKTGHAGGDQAPKKLIDDEPYDIPKHFAESTIKEQKTGVRGLEPSLYGSSDSAEVEGDDADSSSRSEPYKDVDEYHFKLFPEFSNEESQQAAVVTNNPSADATRKDVEEVLAEFTKKDRSACKKAEKNGMTCYLCVDKNGIQHEECMYISESKPQASHLAYHEVKQIKAPAAEEKKNAEQDPAATEIKSKHFFKKVVTTPKPFSMEVAASEDVETKVKYVPNKSRRKAEKKVREQARAASNDDPEKLLEDDDEPKPKAPVEFVVGDEEGAYSDETKPVYSKTLGVKLPLYMIEKSEFEKEFDEFAGNH</sequence>
<name>A0A8J6H6U0_TENMO</name>
<feature type="compositionally biased region" description="Basic and acidic residues" evidence="1">
    <location>
        <begin position="532"/>
        <end position="544"/>
    </location>
</feature>
<reference evidence="2" key="2">
    <citation type="submission" date="2021-08" db="EMBL/GenBank/DDBJ databases">
        <authorList>
            <person name="Eriksson T."/>
        </authorList>
    </citation>
    <scope>NUCLEOTIDE SEQUENCE</scope>
    <source>
        <strain evidence="2">Stoneville</strain>
        <tissue evidence="2">Whole head</tissue>
    </source>
</reference>
<dbReference type="Proteomes" id="UP000719412">
    <property type="component" value="Unassembled WGS sequence"/>
</dbReference>
<evidence type="ECO:0000256" key="1">
    <source>
        <dbReference type="SAM" id="MobiDB-lite"/>
    </source>
</evidence>
<keyword evidence="3" id="KW-1185">Reference proteome</keyword>
<dbReference type="EMBL" id="JABDTM020028215">
    <property type="protein sequence ID" value="KAH0809309.1"/>
    <property type="molecule type" value="Genomic_DNA"/>
</dbReference>
<evidence type="ECO:0000313" key="3">
    <source>
        <dbReference type="Proteomes" id="UP000719412"/>
    </source>
</evidence>
<organism evidence="2 3">
    <name type="scientific">Tenebrio molitor</name>
    <name type="common">Yellow mealworm beetle</name>
    <dbReference type="NCBI Taxonomy" id="7067"/>
    <lineage>
        <taxon>Eukaryota</taxon>
        <taxon>Metazoa</taxon>
        <taxon>Ecdysozoa</taxon>
        <taxon>Arthropoda</taxon>
        <taxon>Hexapoda</taxon>
        <taxon>Insecta</taxon>
        <taxon>Pterygota</taxon>
        <taxon>Neoptera</taxon>
        <taxon>Endopterygota</taxon>
        <taxon>Coleoptera</taxon>
        <taxon>Polyphaga</taxon>
        <taxon>Cucujiformia</taxon>
        <taxon>Tenebrionidae</taxon>
        <taxon>Tenebrio</taxon>
    </lineage>
</organism>
<feature type="compositionally biased region" description="Basic residues" evidence="1">
    <location>
        <begin position="187"/>
        <end position="204"/>
    </location>
</feature>
<evidence type="ECO:0000313" key="2">
    <source>
        <dbReference type="EMBL" id="KAH0809309.1"/>
    </source>
</evidence>
<protein>
    <submittedName>
        <fullName evidence="2">Uncharacterized protein</fullName>
    </submittedName>
</protein>
<comment type="caution">
    <text evidence="2">The sequence shown here is derived from an EMBL/GenBank/DDBJ whole genome shotgun (WGS) entry which is preliminary data.</text>
</comment>
<accession>A0A8J6H6U0</accession>
<proteinExistence type="predicted"/>
<feature type="region of interest" description="Disordered" evidence="1">
    <location>
        <begin position="593"/>
        <end position="702"/>
    </location>
</feature>
<dbReference type="AlphaFoldDB" id="A0A8J6H6U0"/>
<feature type="compositionally biased region" description="Basic and acidic residues" evidence="1">
    <location>
        <begin position="593"/>
        <end position="626"/>
    </location>
</feature>
<feature type="compositionally biased region" description="Basic and acidic residues" evidence="1">
    <location>
        <begin position="643"/>
        <end position="669"/>
    </location>
</feature>
<gene>
    <name evidence="2" type="ORF">GEV33_013478</name>
</gene>
<feature type="compositionally biased region" description="Polar residues" evidence="1">
    <location>
        <begin position="239"/>
        <end position="250"/>
    </location>
</feature>
<reference evidence="2" key="1">
    <citation type="journal article" date="2020" name="J Insects Food Feed">
        <title>The yellow mealworm (Tenebrio molitor) genome: a resource for the emerging insects as food and feed industry.</title>
        <authorList>
            <person name="Eriksson T."/>
            <person name="Andere A."/>
            <person name="Kelstrup H."/>
            <person name="Emery V."/>
            <person name="Picard C."/>
        </authorList>
    </citation>
    <scope>NUCLEOTIDE SEQUENCE</scope>
    <source>
        <strain evidence="2">Stoneville</strain>
        <tissue evidence="2">Whole head</tissue>
    </source>
</reference>
<feature type="region of interest" description="Disordered" evidence="1">
    <location>
        <begin position="842"/>
        <end position="899"/>
    </location>
</feature>
<feature type="region of interest" description="Disordered" evidence="1">
    <location>
        <begin position="505"/>
        <end position="554"/>
    </location>
</feature>
<feature type="region of interest" description="Disordered" evidence="1">
    <location>
        <begin position="145"/>
        <end position="251"/>
    </location>
</feature>